<dbReference type="EMBL" id="MT144528">
    <property type="protein sequence ID" value="QJA54684.1"/>
    <property type="molecule type" value="Genomic_DNA"/>
</dbReference>
<reference evidence="1" key="1">
    <citation type="submission" date="2020-03" db="EMBL/GenBank/DDBJ databases">
        <title>The deep terrestrial virosphere.</title>
        <authorList>
            <person name="Holmfeldt K."/>
            <person name="Nilsson E."/>
            <person name="Simone D."/>
            <person name="Lopez-Fernandez M."/>
            <person name="Wu X."/>
            <person name="de Brujin I."/>
            <person name="Lundin D."/>
            <person name="Andersson A."/>
            <person name="Bertilsson S."/>
            <person name="Dopson M."/>
        </authorList>
    </citation>
    <scope>NUCLEOTIDE SEQUENCE</scope>
    <source>
        <strain evidence="1">TM448A05523</strain>
    </source>
</reference>
<dbReference type="AlphaFoldDB" id="A0A6H2A4E5"/>
<sequence length="48" mass="5436">MEIYQWANKHGYTLVLSKDEAEDLEHALKTAIRTGKGESETVDVEISE</sequence>
<organism evidence="1">
    <name type="scientific">viral metagenome</name>
    <dbReference type="NCBI Taxonomy" id="1070528"/>
    <lineage>
        <taxon>unclassified sequences</taxon>
        <taxon>metagenomes</taxon>
        <taxon>organismal metagenomes</taxon>
    </lineage>
</organism>
<name>A0A6H2A4E5_9ZZZZ</name>
<gene>
    <name evidence="1" type="ORF">TM448A05523_0011</name>
</gene>
<proteinExistence type="predicted"/>
<accession>A0A6H2A4E5</accession>
<protein>
    <submittedName>
        <fullName evidence="1">Uncharacterized protein</fullName>
    </submittedName>
</protein>
<evidence type="ECO:0000313" key="1">
    <source>
        <dbReference type="EMBL" id="QJA54684.1"/>
    </source>
</evidence>